<dbReference type="Proteomes" id="UP000308197">
    <property type="component" value="Unassembled WGS sequence"/>
</dbReference>
<gene>
    <name evidence="4" type="ORF">K466DRAFT_204610</name>
</gene>
<feature type="transmembrane region" description="Helical" evidence="2">
    <location>
        <begin position="27"/>
        <end position="45"/>
    </location>
</feature>
<evidence type="ECO:0000313" key="4">
    <source>
        <dbReference type="EMBL" id="TFK84982.1"/>
    </source>
</evidence>
<feature type="chain" id="PRO_5023110996" evidence="3">
    <location>
        <begin position="23"/>
        <end position="135"/>
    </location>
</feature>
<reference evidence="4 5" key="1">
    <citation type="journal article" date="2019" name="Nat. Ecol. Evol.">
        <title>Megaphylogeny resolves global patterns of mushroom evolution.</title>
        <authorList>
            <person name="Varga T."/>
            <person name="Krizsan K."/>
            <person name="Foldi C."/>
            <person name="Dima B."/>
            <person name="Sanchez-Garcia M."/>
            <person name="Sanchez-Ramirez S."/>
            <person name="Szollosi G.J."/>
            <person name="Szarkandi J.G."/>
            <person name="Papp V."/>
            <person name="Albert L."/>
            <person name="Andreopoulos W."/>
            <person name="Angelini C."/>
            <person name="Antonin V."/>
            <person name="Barry K.W."/>
            <person name="Bougher N.L."/>
            <person name="Buchanan P."/>
            <person name="Buyck B."/>
            <person name="Bense V."/>
            <person name="Catcheside P."/>
            <person name="Chovatia M."/>
            <person name="Cooper J."/>
            <person name="Damon W."/>
            <person name="Desjardin D."/>
            <person name="Finy P."/>
            <person name="Geml J."/>
            <person name="Haridas S."/>
            <person name="Hughes K."/>
            <person name="Justo A."/>
            <person name="Karasinski D."/>
            <person name="Kautmanova I."/>
            <person name="Kiss B."/>
            <person name="Kocsube S."/>
            <person name="Kotiranta H."/>
            <person name="LaButti K.M."/>
            <person name="Lechner B.E."/>
            <person name="Liimatainen K."/>
            <person name="Lipzen A."/>
            <person name="Lukacs Z."/>
            <person name="Mihaltcheva S."/>
            <person name="Morgado L.N."/>
            <person name="Niskanen T."/>
            <person name="Noordeloos M.E."/>
            <person name="Ohm R.A."/>
            <person name="Ortiz-Santana B."/>
            <person name="Ovrebo C."/>
            <person name="Racz N."/>
            <person name="Riley R."/>
            <person name="Savchenko A."/>
            <person name="Shiryaev A."/>
            <person name="Soop K."/>
            <person name="Spirin V."/>
            <person name="Szebenyi C."/>
            <person name="Tomsovsky M."/>
            <person name="Tulloss R.E."/>
            <person name="Uehling J."/>
            <person name="Grigoriev I.V."/>
            <person name="Vagvolgyi C."/>
            <person name="Papp T."/>
            <person name="Martin F.M."/>
            <person name="Miettinen O."/>
            <person name="Hibbett D.S."/>
            <person name="Nagy L.G."/>
        </authorList>
    </citation>
    <scope>NUCLEOTIDE SEQUENCE [LARGE SCALE GENOMIC DNA]</scope>
    <source>
        <strain evidence="4 5">HHB13444</strain>
    </source>
</reference>
<keyword evidence="3" id="KW-0732">Signal</keyword>
<feature type="signal peptide" evidence="3">
    <location>
        <begin position="1"/>
        <end position="22"/>
    </location>
</feature>
<sequence>MSSATSAALLPLALALASPALGRICFTHIWLGCLFVILYLYRIAVLSGGNVLKPPTNAVPDIAVIRSLEYTYLVDCASGHRWCRRTRRRRAGRCNMSRRRPPTTSTPSRALGTDHVTTSSTRRAHEPSSVGLEPP</sequence>
<name>A0A5C3P6U7_9APHY</name>
<evidence type="ECO:0000313" key="5">
    <source>
        <dbReference type="Proteomes" id="UP000308197"/>
    </source>
</evidence>
<dbReference type="AlphaFoldDB" id="A0A5C3P6U7"/>
<evidence type="ECO:0000256" key="2">
    <source>
        <dbReference type="SAM" id="Phobius"/>
    </source>
</evidence>
<feature type="region of interest" description="Disordered" evidence="1">
    <location>
        <begin position="91"/>
        <end position="135"/>
    </location>
</feature>
<protein>
    <submittedName>
        <fullName evidence="4">Uncharacterized protein</fullName>
    </submittedName>
</protein>
<keyword evidence="2" id="KW-0812">Transmembrane</keyword>
<evidence type="ECO:0000256" key="3">
    <source>
        <dbReference type="SAM" id="SignalP"/>
    </source>
</evidence>
<feature type="compositionally biased region" description="Basic residues" evidence="1">
    <location>
        <begin position="91"/>
        <end position="101"/>
    </location>
</feature>
<dbReference type="InParanoid" id="A0A5C3P6U7"/>
<evidence type="ECO:0000256" key="1">
    <source>
        <dbReference type="SAM" id="MobiDB-lite"/>
    </source>
</evidence>
<keyword evidence="2" id="KW-0472">Membrane</keyword>
<dbReference type="EMBL" id="ML211281">
    <property type="protein sequence ID" value="TFK84982.1"/>
    <property type="molecule type" value="Genomic_DNA"/>
</dbReference>
<keyword evidence="5" id="KW-1185">Reference proteome</keyword>
<accession>A0A5C3P6U7</accession>
<organism evidence="4 5">
    <name type="scientific">Polyporus arcularius HHB13444</name>
    <dbReference type="NCBI Taxonomy" id="1314778"/>
    <lineage>
        <taxon>Eukaryota</taxon>
        <taxon>Fungi</taxon>
        <taxon>Dikarya</taxon>
        <taxon>Basidiomycota</taxon>
        <taxon>Agaricomycotina</taxon>
        <taxon>Agaricomycetes</taxon>
        <taxon>Polyporales</taxon>
        <taxon>Polyporaceae</taxon>
        <taxon>Polyporus</taxon>
    </lineage>
</organism>
<proteinExistence type="predicted"/>
<keyword evidence="2" id="KW-1133">Transmembrane helix</keyword>